<dbReference type="RefSeq" id="WP_207356230.1">
    <property type="nucleotide sequence ID" value="NZ_CP071503.1"/>
</dbReference>
<proteinExistence type="predicted"/>
<feature type="signal peptide" evidence="1">
    <location>
        <begin position="1"/>
        <end position="23"/>
    </location>
</feature>
<evidence type="ECO:0000256" key="1">
    <source>
        <dbReference type="SAM" id="SignalP"/>
    </source>
</evidence>
<name>A0ABX7QUB7_9GAMM</name>
<protein>
    <submittedName>
        <fullName evidence="2">Uncharacterized protein</fullName>
    </submittedName>
</protein>
<keyword evidence="1" id="KW-0732">Signal</keyword>
<accession>A0ABX7QUB7</accession>
<reference evidence="2 3" key="1">
    <citation type="submission" date="2021-03" db="EMBL/GenBank/DDBJ databases">
        <title>Novel species identification of genus Shewanella.</title>
        <authorList>
            <person name="Liu G."/>
            <person name="Zhang Q."/>
        </authorList>
    </citation>
    <scope>NUCLEOTIDE SEQUENCE [LARGE SCALE GENOMIC DNA]</scope>
    <source>
        <strain evidence="2 3">FJAT-51800</strain>
    </source>
</reference>
<dbReference type="Proteomes" id="UP000662770">
    <property type="component" value="Chromosome"/>
</dbReference>
<sequence length="137" mass="15018">MRTLNFVGAIVGLLLSVSVAAHASTVDETTGFLLKSAAADFVKQRAKPTGFRNIRLGYLRDNEGEPVYLLCGEFSSVETPGNPDWTQFATLKTERYEQWIGGSAEALCAKGQFSPTQPADLVKRLHKEIGETAERQK</sequence>
<gene>
    <name evidence="2" type="ORF">JYB87_07390</name>
</gene>
<feature type="chain" id="PRO_5046327023" evidence="1">
    <location>
        <begin position="24"/>
        <end position="137"/>
    </location>
</feature>
<dbReference type="EMBL" id="CP071503">
    <property type="protein sequence ID" value="QSX35034.1"/>
    <property type="molecule type" value="Genomic_DNA"/>
</dbReference>
<organism evidence="2 3">
    <name type="scientific">Shewanella avicenniae</name>
    <dbReference type="NCBI Taxonomy" id="2814294"/>
    <lineage>
        <taxon>Bacteria</taxon>
        <taxon>Pseudomonadati</taxon>
        <taxon>Pseudomonadota</taxon>
        <taxon>Gammaproteobacteria</taxon>
        <taxon>Alteromonadales</taxon>
        <taxon>Shewanellaceae</taxon>
        <taxon>Shewanella</taxon>
    </lineage>
</organism>
<evidence type="ECO:0000313" key="2">
    <source>
        <dbReference type="EMBL" id="QSX35034.1"/>
    </source>
</evidence>
<evidence type="ECO:0000313" key="3">
    <source>
        <dbReference type="Proteomes" id="UP000662770"/>
    </source>
</evidence>
<keyword evidence="3" id="KW-1185">Reference proteome</keyword>